<proteinExistence type="predicted"/>
<evidence type="ECO:0000256" key="1">
    <source>
        <dbReference type="SAM" id="Phobius"/>
    </source>
</evidence>
<comment type="caution">
    <text evidence="2">The sequence shown here is derived from an EMBL/GenBank/DDBJ whole genome shotgun (WGS) entry which is preliminary data.</text>
</comment>
<dbReference type="EMBL" id="JAPWDO010000003">
    <property type="protein sequence ID" value="KAJ5479209.1"/>
    <property type="molecule type" value="Genomic_DNA"/>
</dbReference>
<dbReference type="Pfam" id="PF12505">
    <property type="entry name" value="DUF3712"/>
    <property type="match status" value="1"/>
</dbReference>
<organism evidence="2 3">
    <name type="scientific">Penicillium desertorum</name>
    <dbReference type="NCBI Taxonomy" id="1303715"/>
    <lineage>
        <taxon>Eukaryota</taxon>
        <taxon>Fungi</taxon>
        <taxon>Dikarya</taxon>
        <taxon>Ascomycota</taxon>
        <taxon>Pezizomycotina</taxon>
        <taxon>Eurotiomycetes</taxon>
        <taxon>Eurotiomycetidae</taxon>
        <taxon>Eurotiales</taxon>
        <taxon>Aspergillaceae</taxon>
        <taxon>Penicillium</taxon>
    </lineage>
</organism>
<evidence type="ECO:0000313" key="3">
    <source>
        <dbReference type="Proteomes" id="UP001147760"/>
    </source>
</evidence>
<feature type="transmembrane region" description="Helical" evidence="1">
    <location>
        <begin position="36"/>
        <end position="59"/>
    </location>
</feature>
<evidence type="ECO:0000313" key="2">
    <source>
        <dbReference type="EMBL" id="KAJ5479209.1"/>
    </source>
</evidence>
<gene>
    <name evidence="2" type="ORF">N7530_004718</name>
</gene>
<reference evidence="2" key="2">
    <citation type="journal article" date="2023" name="IMA Fungus">
        <title>Comparative genomic study of the Penicillium genus elucidates a diverse pangenome and 15 lateral gene transfer events.</title>
        <authorList>
            <person name="Petersen C."/>
            <person name="Sorensen T."/>
            <person name="Nielsen M.R."/>
            <person name="Sondergaard T.E."/>
            <person name="Sorensen J.L."/>
            <person name="Fitzpatrick D.A."/>
            <person name="Frisvad J.C."/>
            <person name="Nielsen K.L."/>
        </authorList>
    </citation>
    <scope>NUCLEOTIDE SEQUENCE</scope>
    <source>
        <strain evidence="2">IBT 17660</strain>
    </source>
</reference>
<accession>A0A9X0BQN1</accession>
<dbReference type="InterPro" id="IPR022185">
    <property type="entry name" value="DUF3712"/>
</dbReference>
<dbReference type="Proteomes" id="UP001147760">
    <property type="component" value="Unassembled WGS sequence"/>
</dbReference>
<dbReference type="GO" id="GO:0000329">
    <property type="term" value="C:fungal-type vacuole membrane"/>
    <property type="evidence" value="ECO:0007669"/>
    <property type="project" value="InterPro"/>
</dbReference>
<keyword evidence="1" id="KW-0472">Membrane</keyword>
<reference evidence="2" key="1">
    <citation type="submission" date="2022-12" db="EMBL/GenBank/DDBJ databases">
        <authorList>
            <person name="Petersen C."/>
        </authorList>
    </citation>
    <scope>NUCLEOTIDE SEQUENCE</scope>
    <source>
        <strain evidence="2">IBT 17660</strain>
    </source>
</reference>
<keyword evidence="1" id="KW-1133">Transmembrane helix</keyword>
<protein>
    <submittedName>
        <fullName evidence="2">Uncharacterized protein</fullName>
    </submittedName>
</protein>
<dbReference type="AlphaFoldDB" id="A0A9X0BQN1"/>
<name>A0A9X0BQN1_9EURO</name>
<dbReference type="PANTHER" id="PTHR35895">
    <property type="entry name" value="CHROMOSOME 16, WHOLE GENOME SHOTGUN SEQUENCE"/>
    <property type="match status" value="1"/>
</dbReference>
<keyword evidence="3" id="KW-1185">Reference proteome</keyword>
<dbReference type="OrthoDB" id="10039566at2759"/>
<keyword evidence="1" id="KW-0812">Transmembrane</keyword>
<sequence>MSKSDVTSKSEVDETLPAPEKPTLLHRFKEHMTRFWWAYLVAFCISVLVIILPLFYVGVPNFANNYIDKYEYDYDGLEITNPRPTAFHIKQTQSLRMTDTDEILTVFPVPNIAFGNGATLEIDQDLDLSCVDCLSKLASAAASNKSSSILVEGSLDLKFGALPTAHLNIHKTMNVASYNVTDFINAEGAFNVTSIELLDPPVDGYNFNATVSVRNPSPFIVELGHVTFNLTLGDSDLGWVDLPYLFLEKRISSTVVRGLVDKQMLIHEAISGDDEVGIVTIGIHGRSCSFKGVDIPYFTAAVKAMSAPARIDLLEYASSLFS</sequence>
<dbReference type="InterPro" id="IPR046368">
    <property type="entry name" value="Tag1"/>
</dbReference>
<dbReference type="PANTHER" id="PTHR35895:SF1">
    <property type="entry name" value="LIPID-BINDING SERUM GLYCOPROTEIN C-TERMINAL DOMAIN-CONTAINING PROTEIN"/>
    <property type="match status" value="1"/>
</dbReference>